<accession>A0AAE1CCP3</accession>
<keyword evidence="4" id="KW-1185">Reference proteome</keyword>
<reference evidence="3" key="2">
    <citation type="submission" date="2023-06" db="EMBL/GenBank/DDBJ databases">
        <authorList>
            <consortium name="Lawrence Berkeley National Laboratory"/>
            <person name="Haridas S."/>
            <person name="Hensen N."/>
            <person name="Bonometti L."/>
            <person name="Westerberg I."/>
            <person name="Brannstrom I.O."/>
            <person name="Guillou S."/>
            <person name="Cros-Aarteil S."/>
            <person name="Calhoun S."/>
            <person name="Kuo A."/>
            <person name="Mondo S."/>
            <person name="Pangilinan J."/>
            <person name="Riley R."/>
            <person name="Labutti K."/>
            <person name="Andreopoulos B."/>
            <person name="Lipzen A."/>
            <person name="Chen C."/>
            <person name="Yanf M."/>
            <person name="Daum C."/>
            <person name="Ng V."/>
            <person name="Clum A."/>
            <person name="Steindorff A."/>
            <person name="Ohm R."/>
            <person name="Martin F."/>
            <person name="Silar P."/>
            <person name="Natvig D."/>
            <person name="Lalanne C."/>
            <person name="Gautier V."/>
            <person name="Ament-Velasquez S.L."/>
            <person name="Kruys A."/>
            <person name="Hutchinson M.I."/>
            <person name="Powell A.J."/>
            <person name="Barry K."/>
            <person name="Miller A.N."/>
            <person name="Grigoriev I.V."/>
            <person name="Debuchy R."/>
            <person name="Gladieux P."/>
            <person name="Thoren M.H."/>
            <person name="Johannesson H."/>
        </authorList>
    </citation>
    <scope>NUCLEOTIDE SEQUENCE</scope>
    <source>
        <strain evidence="3">CBS 314.62</strain>
    </source>
</reference>
<reference evidence="3" key="1">
    <citation type="journal article" date="2023" name="Mol. Phylogenet. Evol.">
        <title>Genome-scale phylogeny and comparative genomics of the fungal order Sordariales.</title>
        <authorList>
            <person name="Hensen N."/>
            <person name="Bonometti L."/>
            <person name="Westerberg I."/>
            <person name="Brannstrom I.O."/>
            <person name="Guillou S."/>
            <person name="Cros-Aarteil S."/>
            <person name="Calhoun S."/>
            <person name="Haridas S."/>
            <person name="Kuo A."/>
            <person name="Mondo S."/>
            <person name="Pangilinan J."/>
            <person name="Riley R."/>
            <person name="LaButti K."/>
            <person name="Andreopoulos B."/>
            <person name="Lipzen A."/>
            <person name="Chen C."/>
            <person name="Yan M."/>
            <person name="Daum C."/>
            <person name="Ng V."/>
            <person name="Clum A."/>
            <person name="Steindorff A."/>
            <person name="Ohm R.A."/>
            <person name="Martin F."/>
            <person name="Silar P."/>
            <person name="Natvig D.O."/>
            <person name="Lalanne C."/>
            <person name="Gautier V."/>
            <person name="Ament-Velasquez S.L."/>
            <person name="Kruys A."/>
            <person name="Hutchinson M.I."/>
            <person name="Powell A.J."/>
            <person name="Barry K."/>
            <person name="Miller A.N."/>
            <person name="Grigoriev I.V."/>
            <person name="Debuchy R."/>
            <person name="Gladieux P."/>
            <person name="Hiltunen Thoren M."/>
            <person name="Johannesson H."/>
        </authorList>
    </citation>
    <scope>NUCLEOTIDE SEQUENCE</scope>
    <source>
        <strain evidence="3">CBS 314.62</strain>
    </source>
</reference>
<gene>
    <name evidence="3" type="ORF">B0T22DRAFT_440178</name>
</gene>
<keyword evidence="2" id="KW-1133">Transmembrane helix</keyword>
<feature type="transmembrane region" description="Helical" evidence="2">
    <location>
        <begin position="24"/>
        <end position="44"/>
    </location>
</feature>
<comment type="caution">
    <text evidence="3">The sequence shown here is derived from an EMBL/GenBank/DDBJ whole genome shotgun (WGS) entry which is preliminary data.</text>
</comment>
<evidence type="ECO:0000313" key="4">
    <source>
        <dbReference type="Proteomes" id="UP001270362"/>
    </source>
</evidence>
<keyword evidence="2" id="KW-0472">Membrane</keyword>
<organism evidence="3 4">
    <name type="scientific">Podospora appendiculata</name>
    <dbReference type="NCBI Taxonomy" id="314037"/>
    <lineage>
        <taxon>Eukaryota</taxon>
        <taxon>Fungi</taxon>
        <taxon>Dikarya</taxon>
        <taxon>Ascomycota</taxon>
        <taxon>Pezizomycotina</taxon>
        <taxon>Sordariomycetes</taxon>
        <taxon>Sordariomycetidae</taxon>
        <taxon>Sordariales</taxon>
        <taxon>Podosporaceae</taxon>
        <taxon>Podospora</taxon>
    </lineage>
</organism>
<dbReference type="AlphaFoldDB" id="A0AAE1CCP3"/>
<name>A0AAE1CCP3_9PEZI</name>
<protein>
    <submittedName>
        <fullName evidence="3">Uncharacterized protein</fullName>
    </submittedName>
</protein>
<evidence type="ECO:0000313" key="3">
    <source>
        <dbReference type="EMBL" id="KAK3688650.1"/>
    </source>
</evidence>
<evidence type="ECO:0000256" key="1">
    <source>
        <dbReference type="SAM" id="MobiDB-lite"/>
    </source>
</evidence>
<keyword evidence="2" id="KW-0812">Transmembrane</keyword>
<proteinExistence type="predicted"/>
<feature type="region of interest" description="Disordered" evidence="1">
    <location>
        <begin position="116"/>
        <end position="184"/>
    </location>
</feature>
<feature type="transmembrane region" description="Helical" evidence="2">
    <location>
        <begin position="65"/>
        <end position="83"/>
    </location>
</feature>
<dbReference type="Proteomes" id="UP001270362">
    <property type="component" value="Unassembled WGS sequence"/>
</dbReference>
<sequence length="204" mass="22494">MPPFSPDDWPPVPPPETIESKPSVWLIFGLFQGSLMTLFPLVFYEEAMSRSPTIRQRVQTSVPSRILLGFVCAIAAFCWPLMATVFGVWLFWHILVAVCVRFPRWGWKRIRHGGSDDEDAYNSGDECGANPDAVMGEGNASGSDEGDEEAQNEAPADIPEGAPKNVQDDAPNDRPATPPVGMNTADIELRELARVAIQYLDSFN</sequence>
<evidence type="ECO:0000256" key="2">
    <source>
        <dbReference type="SAM" id="Phobius"/>
    </source>
</evidence>
<dbReference type="EMBL" id="JAULSO010000002">
    <property type="protein sequence ID" value="KAK3688650.1"/>
    <property type="molecule type" value="Genomic_DNA"/>
</dbReference>